<dbReference type="EMBL" id="JANAWD010000110">
    <property type="protein sequence ID" value="KAJ3486794.1"/>
    <property type="molecule type" value="Genomic_DNA"/>
</dbReference>
<dbReference type="CDD" id="cd12148">
    <property type="entry name" value="fungal_TF_MHR"/>
    <property type="match status" value="1"/>
</dbReference>
<feature type="compositionally biased region" description="Polar residues" evidence="1">
    <location>
        <begin position="184"/>
        <end position="203"/>
    </location>
</feature>
<proteinExistence type="predicted"/>
<dbReference type="AlphaFoldDB" id="A0AAD5V7S8"/>
<sequence>MNPLSQVWVDTLPDHLRFSEDSLEKQISMFETSSNTGAWCYCFIHVLHPCFVLSLIDTQGEGKQGEPIGWVRNQLNIIFNAIGNRAKNTILCVYHSIHFRPDLSDVSWATAACALWSYSKYQPNDPQLHKWDSDFEKIWGFRVAVVADQWRKCQAEQRSQIGRTYPVDSTSKRETPPSFAVADSSPSPQSTNSPHEPESQQYYPGNDPRGVIIADGSADTHHLQGHNGGGYVSEVGIGGMHELDPAVSRRDGQSLPSLKASGLLDSWKPPTDAFAHSVTISPRVPRQEEHARAGIHPSQISSSSNAQQHQAARPGATLPVGLNWLNNEG</sequence>
<feature type="compositionally biased region" description="Low complexity" evidence="1">
    <location>
        <begin position="298"/>
        <end position="312"/>
    </location>
</feature>
<comment type="caution">
    <text evidence="2">The sequence shown here is derived from an EMBL/GenBank/DDBJ whole genome shotgun (WGS) entry which is preliminary data.</text>
</comment>
<evidence type="ECO:0000256" key="1">
    <source>
        <dbReference type="SAM" id="MobiDB-lite"/>
    </source>
</evidence>
<evidence type="ECO:0000313" key="2">
    <source>
        <dbReference type="EMBL" id="KAJ3486794.1"/>
    </source>
</evidence>
<keyword evidence="3" id="KW-1185">Reference proteome</keyword>
<reference evidence="2" key="1">
    <citation type="submission" date="2022-07" db="EMBL/GenBank/DDBJ databases">
        <title>Genome Sequence of Physisporinus lineatus.</title>
        <authorList>
            <person name="Buettner E."/>
        </authorList>
    </citation>
    <scope>NUCLEOTIDE SEQUENCE</scope>
    <source>
        <strain evidence="2">VT162</strain>
    </source>
</reference>
<gene>
    <name evidence="2" type="ORF">NLI96_g3970</name>
</gene>
<name>A0AAD5V7S8_9APHY</name>
<evidence type="ECO:0000313" key="3">
    <source>
        <dbReference type="Proteomes" id="UP001212997"/>
    </source>
</evidence>
<feature type="region of interest" description="Disordered" evidence="1">
    <location>
        <begin position="157"/>
        <end position="214"/>
    </location>
</feature>
<dbReference type="Proteomes" id="UP001212997">
    <property type="component" value="Unassembled WGS sequence"/>
</dbReference>
<organism evidence="2 3">
    <name type="scientific">Meripilus lineatus</name>
    <dbReference type="NCBI Taxonomy" id="2056292"/>
    <lineage>
        <taxon>Eukaryota</taxon>
        <taxon>Fungi</taxon>
        <taxon>Dikarya</taxon>
        <taxon>Basidiomycota</taxon>
        <taxon>Agaricomycotina</taxon>
        <taxon>Agaricomycetes</taxon>
        <taxon>Polyporales</taxon>
        <taxon>Meripilaceae</taxon>
        <taxon>Meripilus</taxon>
    </lineage>
</organism>
<accession>A0AAD5V7S8</accession>
<feature type="region of interest" description="Disordered" evidence="1">
    <location>
        <begin position="285"/>
        <end position="329"/>
    </location>
</feature>
<protein>
    <submittedName>
        <fullName evidence="2">Uncharacterized protein</fullName>
    </submittedName>
</protein>